<dbReference type="EMBL" id="JAUEPU010000020">
    <property type="protein sequence ID" value="KAK0494572.1"/>
    <property type="molecule type" value="Genomic_DNA"/>
</dbReference>
<reference evidence="2" key="1">
    <citation type="submission" date="2023-06" db="EMBL/GenBank/DDBJ databases">
        <authorList>
            <consortium name="Lawrence Berkeley National Laboratory"/>
            <person name="Ahrendt S."/>
            <person name="Sahu N."/>
            <person name="Indic B."/>
            <person name="Wong-Bajracharya J."/>
            <person name="Merenyi Z."/>
            <person name="Ke H.-M."/>
            <person name="Monk M."/>
            <person name="Kocsube S."/>
            <person name="Drula E."/>
            <person name="Lipzen A."/>
            <person name="Balint B."/>
            <person name="Henrissat B."/>
            <person name="Andreopoulos B."/>
            <person name="Martin F.M."/>
            <person name="Harder C.B."/>
            <person name="Rigling D."/>
            <person name="Ford K.L."/>
            <person name="Foster G.D."/>
            <person name="Pangilinan J."/>
            <person name="Papanicolaou A."/>
            <person name="Barry K."/>
            <person name="LaButti K."/>
            <person name="Viragh M."/>
            <person name="Koriabine M."/>
            <person name="Yan M."/>
            <person name="Riley R."/>
            <person name="Champramary S."/>
            <person name="Plett K.L."/>
            <person name="Tsai I.J."/>
            <person name="Slot J."/>
            <person name="Sipos G."/>
            <person name="Plett J."/>
            <person name="Nagy L.G."/>
            <person name="Grigoriev I.V."/>
        </authorList>
    </citation>
    <scope>NUCLEOTIDE SEQUENCE</scope>
    <source>
        <strain evidence="2">HWK02</strain>
    </source>
</reference>
<comment type="caution">
    <text evidence="2">The sequence shown here is derived from an EMBL/GenBank/DDBJ whole genome shotgun (WGS) entry which is preliminary data.</text>
</comment>
<evidence type="ECO:0000313" key="2">
    <source>
        <dbReference type="EMBL" id="KAK0494572.1"/>
    </source>
</evidence>
<name>A0AA39Q1L7_9AGAR</name>
<keyword evidence="3" id="KW-1185">Reference proteome</keyword>
<evidence type="ECO:0000313" key="3">
    <source>
        <dbReference type="Proteomes" id="UP001175228"/>
    </source>
</evidence>
<protein>
    <submittedName>
        <fullName evidence="2">Uncharacterized protein</fullName>
    </submittedName>
</protein>
<dbReference type="AlphaFoldDB" id="A0AA39Q1L7"/>
<feature type="region of interest" description="Disordered" evidence="1">
    <location>
        <begin position="22"/>
        <end position="54"/>
    </location>
</feature>
<accession>A0AA39Q1L7</accession>
<dbReference type="Proteomes" id="UP001175228">
    <property type="component" value="Unassembled WGS sequence"/>
</dbReference>
<gene>
    <name evidence="2" type="ORF">EDD18DRAFT_1355307</name>
</gene>
<evidence type="ECO:0000256" key="1">
    <source>
        <dbReference type="SAM" id="MobiDB-lite"/>
    </source>
</evidence>
<sequence>MASEIKPISLYNISLERRVTEKQGTGLQACDGGNVRNESGRPPAPNSATLARGY</sequence>
<organism evidence="2 3">
    <name type="scientific">Armillaria luteobubalina</name>
    <dbReference type="NCBI Taxonomy" id="153913"/>
    <lineage>
        <taxon>Eukaryota</taxon>
        <taxon>Fungi</taxon>
        <taxon>Dikarya</taxon>
        <taxon>Basidiomycota</taxon>
        <taxon>Agaricomycotina</taxon>
        <taxon>Agaricomycetes</taxon>
        <taxon>Agaricomycetidae</taxon>
        <taxon>Agaricales</taxon>
        <taxon>Marasmiineae</taxon>
        <taxon>Physalacriaceae</taxon>
        <taxon>Armillaria</taxon>
    </lineage>
</organism>
<proteinExistence type="predicted"/>